<dbReference type="OrthoDB" id="9806005at2"/>
<evidence type="ECO:0000313" key="2">
    <source>
        <dbReference type="Proteomes" id="UP000251993"/>
    </source>
</evidence>
<evidence type="ECO:0000313" key="1">
    <source>
        <dbReference type="EMBL" id="AXE19952.1"/>
    </source>
</evidence>
<dbReference type="Proteomes" id="UP000251993">
    <property type="component" value="Chromosome"/>
</dbReference>
<dbReference type="InterPro" id="IPR039968">
    <property type="entry name" value="BcerS-like"/>
</dbReference>
<name>A0A344TMT1_9BACT</name>
<dbReference type="AlphaFoldDB" id="A0A344TMT1"/>
<dbReference type="PANTHER" id="PTHR41368">
    <property type="entry name" value="PROTEIN YGHO"/>
    <property type="match status" value="1"/>
</dbReference>
<dbReference type="RefSeq" id="WP_114068718.1">
    <property type="nucleotide sequence ID" value="NZ_CP030850.1"/>
</dbReference>
<evidence type="ECO:0008006" key="3">
    <source>
        <dbReference type="Google" id="ProtNLM"/>
    </source>
</evidence>
<sequence>MQLLEVGQDPQRQREFLFLPVRLYKNNPYWIRPLDKDVEDTFNPQKNKNFKDGECVRWIAVDDAGQTVGRVAAFVNRNTVMKGNDQPTGGMGFFECVEDQKVAFALFDACKKWLAERGMEAMDGPINFGERDRFWGVLINGFDKEPLYGMGYHFPYYQIFFEAYGFQTYFEQLTFFLLMPKDRFMERVNRVFFERAERILTMKNYEFRHIDKKQLDKYAEDFRIVYNKAWAKNLGAEDMTPDKARGIMQRMKPILDEELMWFGYYEGAPIAFFIMLPELNQIFKHVNGKLDLIGKLKFLYHKLLKTNHKAFGVIFGVVPEFQGRGVESAIALSASKVAWRPNYQYTELEMNWIGDFNPKMIRFVELLGGTPHKVHATYRYLFDRTKEFKRHPAI</sequence>
<dbReference type="Gene3D" id="3.40.630.30">
    <property type="match status" value="1"/>
</dbReference>
<protein>
    <recommendedName>
        <fullName evidence="3">N-acetyltransferase domain-containing protein</fullName>
    </recommendedName>
</protein>
<dbReference type="EMBL" id="CP030850">
    <property type="protein sequence ID" value="AXE19952.1"/>
    <property type="molecule type" value="Genomic_DNA"/>
</dbReference>
<reference evidence="1 2" key="1">
    <citation type="submission" date="2018-07" db="EMBL/GenBank/DDBJ databases">
        <title>Genome sequencing of Runella.</title>
        <authorList>
            <person name="Baek M.-G."/>
            <person name="Yi H."/>
        </authorList>
    </citation>
    <scope>NUCLEOTIDE SEQUENCE [LARGE SCALE GENOMIC DNA]</scope>
    <source>
        <strain evidence="1 2">HYN0085</strain>
    </source>
</reference>
<dbReference type="KEGG" id="run:DR864_20460"/>
<proteinExistence type="predicted"/>
<accession>A0A344TMT1</accession>
<keyword evidence="2" id="KW-1185">Reference proteome</keyword>
<dbReference type="SUPFAM" id="SSF55729">
    <property type="entry name" value="Acyl-CoA N-acyltransferases (Nat)"/>
    <property type="match status" value="1"/>
</dbReference>
<dbReference type="InterPro" id="IPR016181">
    <property type="entry name" value="Acyl_CoA_acyltransferase"/>
</dbReference>
<dbReference type="PANTHER" id="PTHR41368:SF1">
    <property type="entry name" value="PROTEIN YGHO"/>
    <property type="match status" value="1"/>
</dbReference>
<organism evidence="1 2">
    <name type="scientific">Runella rosea</name>
    <dbReference type="NCBI Taxonomy" id="2259595"/>
    <lineage>
        <taxon>Bacteria</taxon>
        <taxon>Pseudomonadati</taxon>
        <taxon>Bacteroidota</taxon>
        <taxon>Cytophagia</taxon>
        <taxon>Cytophagales</taxon>
        <taxon>Spirosomataceae</taxon>
        <taxon>Runella</taxon>
    </lineage>
</organism>
<gene>
    <name evidence="1" type="ORF">DR864_20460</name>
</gene>